<evidence type="ECO:0000256" key="1">
    <source>
        <dbReference type="SAM" id="MobiDB-lite"/>
    </source>
</evidence>
<evidence type="ECO:0000313" key="2">
    <source>
        <dbReference type="EMBL" id="MED6246328.1"/>
    </source>
</evidence>
<feature type="compositionally biased region" description="Polar residues" evidence="1">
    <location>
        <begin position="32"/>
        <end position="52"/>
    </location>
</feature>
<sequence>MTPAVSGLMETTGTIPSRAKPSGAVSRCLRQANGTPSSARFTAPSSWEPHSSSPNCVWMVERALGATTPLIHSSVLSSNCDENTPQIDCHKI</sequence>
<accession>A0ABU7B9K1</accession>
<gene>
    <name evidence="2" type="ORF">ATANTOWER_015985</name>
</gene>
<feature type="region of interest" description="Disordered" evidence="1">
    <location>
        <begin position="1"/>
        <end position="52"/>
    </location>
</feature>
<dbReference type="EMBL" id="JAHUTI010042648">
    <property type="protein sequence ID" value="MED6246328.1"/>
    <property type="molecule type" value="Genomic_DNA"/>
</dbReference>
<evidence type="ECO:0000313" key="3">
    <source>
        <dbReference type="Proteomes" id="UP001345963"/>
    </source>
</evidence>
<proteinExistence type="predicted"/>
<protein>
    <submittedName>
        <fullName evidence="2">Uncharacterized protein</fullName>
    </submittedName>
</protein>
<dbReference type="Proteomes" id="UP001345963">
    <property type="component" value="Unassembled WGS sequence"/>
</dbReference>
<organism evidence="2 3">
    <name type="scientific">Ataeniobius toweri</name>
    <dbReference type="NCBI Taxonomy" id="208326"/>
    <lineage>
        <taxon>Eukaryota</taxon>
        <taxon>Metazoa</taxon>
        <taxon>Chordata</taxon>
        <taxon>Craniata</taxon>
        <taxon>Vertebrata</taxon>
        <taxon>Euteleostomi</taxon>
        <taxon>Actinopterygii</taxon>
        <taxon>Neopterygii</taxon>
        <taxon>Teleostei</taxon>
        <taxon>Neoteleostei</taxon>
        <taxon>Acanthomorphata</taxon>
        <taxon>Ovalentaria</taxon>
        <taxon>Atherinomorphae</taxon>
        <taxon>Cyprinodontiformes</taxon>
        <taxon>Goodeidae</taxon>
        <taxon>Ataeniobius</taxon>
    </lineage>
</organism>
<reference evidence="2 3" key="1">
    <citation type="submission" date="2021-07" db="EMBL/GenBank/DDBJ databases">
        <authorList>
            <person name="Palmer J.M."/>
        </authorList>
    </citation>
    <scope>NUCLEOTIDE SEQUENCE [LARGE SCALE GENOMIC DNA]</scope>
    <source>
        <strain evidence="2 3">AT_MEX2019</strain>
        <tissue evidence="2">Muscle</tissue>
    </source>
</reference>
<name>A0ABU7B9K1_9TELE</name>
<keyword evidence="3" id="KW-1185">Reference proteome</keyword>
<comment type="caution">
    <text evidence="2">The sequence shown here is derived from an EMBL/GenBank/DDBJ whole genome shotgun (WGS) entry which is preliminary data.</text>
</comment>